<evidence type="ECO:0000256" key="7">
    <source>
        <dbReference type="ARBA" id="ARBA00023132"/>
    </source>
</evidence>
<protein>
    <recommendedName>
        <fullName evidence="9">Nuclear pore complex protein Nup85</fullName>
    </recommendedName>
</protein>
<keyword evidence="8 9" id="KW-0539">Nucleus</keyword>
<evidence type="ECO:0000313" key="11">
    <source>
        <dbReference type="Proteomes" id="UP000006352"/>
    </source>
</evidence>
<evidence type="ECO:0000256" key="9">
    <source>
        <dbReference type="RuleBase" id="RU365073"/>
    </source>
</evidence>
<comment type="function">
    <text evidence="9">Functions as a component of the nuclear pore complex (NPC).</text>
</comment>
<evidence type="ECO:0000256" key="4">
    <source>
        <dbReference type="ARBA" id="ARBA00022816"/>
    </source>
</evidence>
<dbReference type="GO" id="GO:0031080">
    <property type="term" value="C:nuclear pore outer ring"/>
    <property type="evidence" value="ECO:0007669"/>
    <property type="project" value="TreeGrafter"/>
</dbReference>
<dbReference type="HOGENOM" id="CLU_023369_0_0_1"/>
<dbReference type="RefSeq" id="XP_012185420.1">
    <property type="nucleotide sequence ID" value="XM_012330030.1"/>
</dbReference>
<dbReference type="GO" id="GO:0006606">
    <property type="term" value="P:protein import into nucleus"/>
    <property type="evidence" value="ECO:0007669"/>
    <property type="project" value="TreeGrafter"/>
</dbReference>
<evidence type="ECO:0000256" key="6">
    <source>
        <dbReference type="ARBA" id="ARBA00023010"/>
    </source>
</evidence>
<dbReference type="EMBL" id="HE797226">
    <property type="protein sequence ID" value="CCM06137.1"/>
    <property type="molecule type" value="Genomic_DNA"/>
</dbReference>
<comment type="subunit">
    <text evidence="9">Component of the nuclear pore complex (NPC).</text>
</comment>
<organism evidence="10 11">
    <name type="scientific">Fibroporia radiculosa</name>
    <dbReference type="NCBI Taxonomy" id="599839"/>
    <lineage>
        <taxon>Eukaryota</taxon>
        <taxon>Fungi</taxon>
        <taxon>Dikarya</taxon>
        <taxon>Basidiomycota</taxon>
        <taxon>Agaricomycotina</taxon>
        <taxon>Agaricomycetes</taxon>
        <taxon>Polyporales</taxon>
        <taxon>Fibroporiaceae</taxon>
        <taxon>Fibroporia</taxon>
    </lineage>
</organism>
<keyword evidence="9" id="KW-0472">Membrane</keyword>
<dbReference type="GO" id="GO:0045893">
    <property type="term" value="P:positive regulation of DNA-templated transcription"/>
    <property type="evidence" value="ECO:0007669"/>
    <property type="project" value="TreeGrafter"/>
</dbReference>
<dbReference type="STRING" id="599839.J4I2N0"/>
<evidence type="ECO:0000256" key="8">
    <source>
        <dbReference type="ARBA" id="ARBA00023242"/>
    </source>
</evidence>
<keyword evidence="11" id="KW-1185">Reference proteome</keyword>
<dbReference type="InParanoid" id="J4I2N0"/>
<evidence type="ECO:0000256" key="5">
    <source>
        <dbReference type="ARBA" id="ARBA00022927"/>
    </source>
</evidence>
<dbReference type="PANTHER" id="PTHR13373">
    <property type="entry name" value="FROUNT PROTEIN-RELATED"/>
    <property type="match status" value="1"/>
</dbReference>
<gene>
    <name evidence="10" type="ORF">FIBRA_08387</name>
</gene>
<keyword evidence="3 9" id="KW-0813">Transport</keyword>
<accession>J4I2N0</accession>
<keyword evidence="7 9" id="KW-0906">Nuclear pore complex</keyword>
<comment type="subcellular location">
    <subcellularLocation>
        <location evidence="1 9">Nucleus</location>
        <location evidence="1 9">Nuclear pore complex</location>
    </subcellularLocation>
</comment>
<dbReference type="GeneID" id="24101048"/>
<evidence type="ECO:0000256" key="1">
    <source>
        <dbReference type="ARBA" id="ARBA00004567"/>
    </source>
</evidence>
<evidence type="ECO:0000256" key="2">
    <source>
        <dbReference type="ARBA" id="ARBA00005573"/>
    </source>
</evidence>
<evidence type="ECO:0000313" key="10">
    <source>
        <dbReference type="EMBL" id="CCM06137.1"/>
    </source>
</evidence>
<dbReference type="PANTHER" id="PTHR13373:SF21">
    <property type="entry name" value="NUCLEAR PORE COMPLEX PROTEIN NUP85"/>
    <property type="match status" value="1"/>
</dbReference>
<keyword evidence="4 9" id="KW-0509">mRNA transport</keyword>
<sequence>MSVLSSCVVERVLIMLKADPNGLRMQDASSSSDQRVYLAKSHHAPTSERRLFVTDTSIIFAAMQNLVQRIRRERIKMLDDEECVKAISKLVTDYINFCKECCIYCSQPIARSEPLQYNAEHYRKLYTCFSLFSVLYLPDHGREHAPVGEELMEWLNTHYVEPTTEEGDHLSSLERPWEDETFWPYLTRSVNLYATSFVTYPLIPTRATIRGLSKASSFFLDVLARHPSPTLQKLSQQLIPLLTGHPRLHQFAAERDFAIAARRWRDKVKSLRLELDKVPEDDREDGFENWWDRLCDIAGILEGRVEVIKKLCLELGADWKEVCIAWGIFVDPRLRRQDLPEVVSHILDDMPSDPTNLEDMMHSSLFLGSPAQALSDAAQIDVWLAAHLADVLEPLQLIDDDPDDSDLTLREQYVLSYTEYLRSDPALWRITVDYMCACGDVGKETADQVLMRVPLRLQIPKDATASDEESARIRTGNLAGVLKEINATCFEHQREKVRRIVCRIAAQTFLQEKDYGLAVSYCVSAEDWTGLGRIVDRVLDEYVVQGPEKYARYVANIAPSLQTLRSNSGANGVFVHRLMFAVRFAEFHQRRMQGELHDAAFDLATMFREDIAPKSWWAVLLSDAVELLLNSETMLFSSQDACLLLHKLEEICIRSGQGSKADYLTVLARTTKSGEEAAALQRLQTVRLALARYYARCGVIDVGGRTAMATTY</sequence>
<comment type="similarity">
    <text evidence="2 9">Belongs to the nucleoporin Nup85 family.</text>
</comment>
<dbReference type="AlphaFoldDB" id="J4I2N0"/>
<dbReference type="GO" id="GO:0031965">
    <property type="term" value="C:nuclear membrane"/>
    <property type="evidence" value="ECO:0007669"/>
    <property type="project" value="UniProtKB-UniRule"/>
</dbReference>
<keyword evidence="5 9" id="KW-0653">Protein transport</keyword>
<keyword evidence="6 9" id="KW-0811">Translocation</keyword>
<dbReference type="Proteomes" id="UP000006352">
    <property type="component" value="Unassembled WGS sequence"/>
</dbReference>
<dbReference type="InterPro" id="IPR011502">
    <property type="entry name" value="Nucleoporin_Nup85"/>
</dbReference>
<reference evidence="10 11" key="1">
    <citation type="journal article" date="2012" name="Appl. Environ. Microbiol.">
        <title>Short-read sequencing for genomic analysis of the brown rot fungus Fibroporia radiculosa.</title>
        <authorList>
            <person name="Tang J.D."/>
            <person name="Perkins A.D."/>
            <person name="Sonstegard T.S."/>
            <person name="Schroeder S.G."/>
            <person name="Burgess S.C."/>
            <person name="Diehl S.V."/>
        </authorList>
    </citation>
    <scope>NUCLEOTIDE SEQUENCE [LARGE SCALE GENOMIC DNA]</scope>
    <source>
        <strain evidence="10 11">TFFH 294</strain>
    </source>
</reference>
<name>J4I2N0_9APHY</name>
<dbReference type="OrthoDB" id="17644at2759"/>
<dbReference type="GO" id="GO:0017056">
    <property type="term" value="F:structural constituent of nuclear pore"/>
    <property type="evidence" value="ECO:0007669"/>
    <property type="project" value="TreeGrafter"/>
</dbReference>
<dbReference type="GO" id="GO:0006406">
    <property type="term" value="P:mRNA export from nucleus"/>
    <property type="evidence" value="ECO:0007669"/>
    <property type="project" value="TreeGrafter"/>
</dbReference>
<dbReference type="Pfam" id="PF07575">
    <property type="entry name" value="Nucleopor_Nup85"/>
    <property type="match status" value="2"/>
</dbReference>
<evidence type="ECO:0000256" key="3">
    <source>
        <dbReference type="ARBA" id="ARBA00022448"/>
    </source>
</evidence>
<proteinExistence type="inferred from homology"/>